<dbReference type="PANTHER" id="PTHR12170:SF2">
    <property type="entry name" value="E3 UBIQUITIN-PROTEIN TRANSFERASE MAEA"/>
    <property type="match status" value="1"/>
</dbReference>
<reference evidence="4 5" key="1">
    <citation type="submission" date="2019-02" db="EMBL/GenBank/DDBJ databases">
        <title>Genome sequencing of the rare red list fungi Antrodiella citrinella (Flaviporus citrinellus).</title>
        <authorList>
            <person name="Buettner E."/>
            <person name="Kellner H."/>
        </authorList>
    </citation>
    <scope>NUCLEOTIDE SEQUENCE [LARGE SCALE GENOMIC DNA]</scope>
    <source>
        <strain evidence="4 5">DSM 108506</strain>
    </source>
</reference>
<dbReference type="GO" id="GO:0005737">
    <property type="term" value="C:cytoplasm"/>
    <property type="evidence" value="ECO:0007669"/>
    <property type="project" value="TreeGrafter"/>
</dbReference>
<protein>
    <recommendedName>
        <fullName evidence="3">CTLH domain-containing protein</fullName>
    </recommendedName>
</protein>
<evidence type="ECO:0000313" key="4">
    <source>
        <dbReference type="EMBL" id="THH28961.1"/>
    </source>
</evidence>
<dbReference type="CDD" id="cd16659">
    <property type="entry name" value="RING-Ubox_Emp"/>
    <property type="match status" value="1"/>
</dbReference>
<dbReference type="GO" id="GO:0043161">
    <property type="term" value="P:proteasome-mediated ubiquitin-dependent protein catabolic process"/>
    <property type="evidence" value="ECO:0007669"/>
    <property type="project" value="InterPro"/>
</dbReference>
<dbReference type="AlphaFoldDB" id="A0A4S4MUU2"/>
<dbReference type="InterPro" id="IPR024964">
    <property type="entry name" value="CTLH/CRA"/>
</dbReference>
<evidence type="ECO:0000256" key="1">
    <source>
        <dbReference type="ARBA" id="ARBA00010615"/>
    </source>
</evidence>
<dbReference type="InterPro" id="IPR045098">
    <property type="entry name" value="Fyv10_fam"/>
</dbReference>
<dbReference type="GO" id="GO:0034657">
    <property type="term" value="C:GID complex"/>
    <property type="evidence" value="ECO:0007669"/>
    <property type="project" value="TreeGrafter"/>
</dbReference>
<sequence length="354" mass="40777">MAGHKLNTDGIMLFEQPFTRVPYENYRKVFRASQKHIEKELGAVQSSASELAKRTQAAGSEKRPDDTTNLKNIDAMISRIENLKRKLSDLQESSGTPTLTVMRERSQHLATVEALQTESEPEFSRWADTRLDRWLVDWCLRMGKEKTAKQIARDRGIENLVDIELFSEIRRIEEALKRCSCTEALSWCSENKAALRKVKNPLEFDLRFQEYIELARDRKQDEAILYQKKYLVSWQETHLPQITQASALLAIPPERAFGPYKRLYDPARWTSLVQSFRLSIYNLSTLPTEPLLHLAMLTGRIMDENNPPLAFPGTGHIYSREILEDMAAKNNGVVTCPRSGERVQFAELRKVYIS</sequence>
<evidence type="ECO:0000256" key="2">
    <source>
        <dbReference type="SAM" id="MobiDB-lite"/>
    </source>
</evidence>
<dbReference type="PANTHER" id="PTHR12170">
    <property type="entry name" value="MACROPHAGE ERYTHROBLAST ATTACHER-RELATED"/>
    <property type="match status" value="1"/>
</dbReference>
<gene>
    <name evidence="4" type="ORF">EUX98_g5223</name>
</gene>
<dbReference type="Pfam" id="PF10607">
    <property type="entry name" value="CTLH"/>
    <property type="match status" value="1"/>
</dbReference>
<comment type="caution">
    <text evidence="4">The sequence shown here is derived from an EMBL/GenBank/DDBJ whole genome shotgun (WGS) entry which is preliminary data.</text>
</comment>
<dbReference type="SMART" id="SM00668">
    <property type="entry name" value="CTLH"/>
    <property type="match status" value="1"/>
</dbReference>
<dbReference type="PROSITE" id="PS50897">
    <property type="entry name" value="CTLH"/>
    <property type="match status" value="1"/>
</dbReference>
<evidence type="ECO:0000259" key="3">
    <source>
        <dbReference type="PROSITE" id="PS50897"/>
    </source>
</evidence>
<comment type="similarity">
    <text evidence="1">Belongs to the FYV10 family.</text>
</comment>
<dbReference type="EMBL" id="SGPM01000147">
    <property type="protein sequence ID" value="THH28961.1"/>
    <property type="molecule type" value="Genomic_DNA"/>
</dbReference>
<feature type="domain" description="CTLH" evidence="3">
    <location>
        <begin position="166"/>
        <end position="222"/>
    </location>
</feature>
<keyword evidence="5" id="KW-1185">Reference proteome</keyword>
<dbReference type="OrthoDB" id="1933455at2759"/>
<dbReference type="GO" id="GO:0004842">
    <property type="term" value="F:ubiquitin-protein transferase activity"/>
    <property type="evidence" value="ECO:0007669"/>
    <property type="project" value="InterPro"/>
</dbReference>
<organism evidence="4 5">
    <name type="scientific">Antrodiella citrinella</name>
    <dbReference type="NCBI Taxonomy" id="2447956"/>
    <lineage>
        <taxon>Eukaryota</taxon>
        <taxon>Fungi</taxon>
        <taxon>Dikarya</taxon>
        <taxon>Basidiomycota</taxon>
        <taxon>Agaricomycotina</taxon>
        <taxon>Agaricomycetes</taxon>
        <taxon>Polyporales</taxon>
        <taxon>Steccherinaceae</taxon>
        <taxon>Antrodiella</taxon>
    </lineage>
</organism>
<feature type="region of interest" description="Disordered" evidence="2">
    <location>
        <begin position="46"/>
        <end position="68"/>
    </location>
</feature>
<dbReference type="InterPro" id="IPR006595">
    <property type="entry name" value="CTLH_C"/>
</dbReference>
<evidence type="ECO:0000313" key="5">
    <source>
        <dbReference type="Proteomes" id="UP000308730"/>
    </source>
</evidence>
<proteinExistence type="inferred from homology"/>
<name>A0A4S4MUU2_9APHY</name>
<accession>A0A4S4MUU2</accession>
<dbReference type="GO" id="GO:0005634">
    <property type="term" value="C:nucleus"/>
    <property type="evidence" value="ECO:0007669"/>
    <property type="project" value="TreeGrafter"/>
</dbReference>
<dbReference type="Proteomes" id="UP000308730">
    <property type="component" value="Unassembled WGS sequence"/>
</dbReference>